<feature type="signal peptide" evidence="1">
    <location>
        <begin position="1"/>
        <end position="22"/>
    </location>
</feature>
<evidence type="ECO:0000313" key="3">
    <source>
        <dbReference type="Proteomes" id="UP001521137"/>
    </source>
</evidence>
<protein>
    <submittedName>
        <fullName evidence="2">DUF3500 domain-containing protein</fullName>
    </submittedName>
</protein>
<keyword evidence="1" id="KW-0732">Signal</keyword>
<reference evidence="2 3" key="1">
    <citation type="submission" date="2022-01" db="EMBL/GenBank/DDBJ databases">
        <title>Paraglaciecola sp. G1-23.</title>
        <authorList>
            <person name="Jin M.S."/>
            <person name="Han D.M."/>
            <person name="Kim H.M."/>
            <person name="Jeon C.O."/>
        </authorList>
    </citation>
    <scope>NUCLEOTIDE SEQUENCE [LARGE SCALE GENOMIC DNA]</scope>
    <source>
        <strain evidence="2 3">G1-23</strain>
    </source>
</reference>
<sequence length="333" mass="38118">MLHRAIFLLSLTLTHISLSVTASELTNNTVNFVNSLDPQQASLVLFKFKDEERFNWKFVPTARKGLPLKELNAQQKQLAIIVLKSSLSEQGFNKATSIIDLEEVLKVLNNEAYRDTELYYLSIFGQPQNDNIWAWRFEGHHLSLNFTVEQGKLAAVTPNFWGANPANVPSGDKQGLRVLKLEEDLARELINNLSAEQQKQAIISNKAYRDILTRNQQQVSPLANKGILFSALNSEQKAQLLGIISVYLNNMPKDLAQSRYQQIQSHSINNLQFAWAGSIKVNQKHYYRIQGDSFLIEYDNVQNNGNHIHTVWRDFKGDFGRDLLQEHHTKHKH</sequence>
<comment type="caution">
    <text evidence="2">The sequence shown here is derived from an EMBL/GenBank/DDBJ whole genome shotgun (WGS) entry which is preliminary data.</text>
</comment>
<name>A0ABS9DAQ2_9ALTE</name>
<accession>A0ABS9DAQ2</accession>
<proteinExistence type="predicted"/>
<organism evidence="2 3">
    <name type="scientific">Paraglaciecola algarum</name>
    <dbReference type="NCBI Taxonomy" id="3050085"/>
    <lineage>
        <taxon>Bacteria</taxon>
        <taxon>Pseudomonadati</taxon>
        <taxon>Pseudomonadota</taxon>
        <taxon>Gammaproteobacteria</taxon>
        <taxon>Alteromonadales</taxon>
        <taxon>Alteromonadaceae</taxon>
        <taxon>Paraglaciecola</taxon>
    </lineage>
</organism>
<evidence type="ECO:0000313" key="2">
    <source>
        <dbReference type="EMBL" id="MCF2949993.1"/>
    </source>
</evidence>
<evidence type="ECO:0000256" key="1">
    <source>
        <dbReference type="SAM" id="SignalP"/>
    </source>
</evidence>
<dbReference type="PANTHER" id="PTHR37489:SF1">
    <property type="entry name" value="DUF3500 DOMAIN-CONTAINING PROTEIN"/>
    <property type="match status" value="1"/>
</dbReference>
<dbReference type="EMBL" id="JAKGAS010000013">
    <property type="protein sequence ID" value="MCF2949993.1"/>
    <property type="molecule type" value="Genomic_DNA"/>
</dbReference>
<gene>
    <name evidence="2" type="ORF">L0668_17880</name>
</gene>
<keyword evidence="3" id="KW-1185">Reference proteome</keyword>
<feature type="chain" id="PRO_5045445340" evidence="1">
    <location>
        <begin position="23"/>
        <end position="333"/>
    </location>
</feature>
<dbReference type="InterPro" id="IPR021889">
    <property type="entry name" value="DUF3500"/>
</dbReference>
<dbReference type="Proteomes" id="UP001521137">
    <property type="component" value="Unassembled WGS sequence"/>
</dbReference>
<dbReference type="RefSeq" id="WP_235314095.1">
    <property type="nucleotide sequence ID" value="NZ_JAKGAS010000013.1"/>
</dbReference>
<dbReference type="PANTHER" id="PTHR37489">
    <property type="entry name" value="DUF3500 DOMAIN-CONTAINING PROTEIN"/>
    <property type="match status" value="1"/>
</dbReference>
<dbReference type="Pfam" id="PF12006">
    <property type="entry name" value="DUF3500"/>
    <property type="match status" value="1"/>
</dbReference>